<dbReference type="Proteomes" id="UP000316282">
    <property type="component" value="Unassembled WGS sequence"/>
</dbReference>
<comment type="caution">
    <text evidence="1">The sequence shown here is derived from an EMBL/GenBank/DDBJ whole genome shotgun (WGS) entry which is preliminary data.</text>
</comment>
<dbReference type="EMBL" id="SDPD01000002">
    <property type="protein sequence ID" value="TPH22922.1"/>
    <property type="molecule type" value="Genomic_DNA"/>
</dbReference>
<sequence>MDNLKFECFSNINLDDPFFDSLKSDYMEFPDWFKRKAEKNEYAYVLYNYNSIDGFLYLKQENEILDIVPPIYNCNILKVGTFKFNPQGTLRGQRFIKKILDIAIVNHFELIYLTIFEKHDYLIKLFQKYGFYAAGTKQTANGIEYVYMRNMRHLFGDIILDYPYIYYPNTNKYLLAIHPEYHTRLFPESILFNESPNIIQDVSHSNSIHKIYISGAYGAYKLKRGDILVMYRTGDGQGSAYYRSVVSSVCVVEEVHHISEFPTEESYLQYCSRFSVFNASELSRFYREKRYPYIIRFTYNLALPKRINRKQLLDNSVIGDQTRIVLEQISNEQFSSILSLSQANESFIINQA</sequence>
<dbReference type="SUPFAM" id="SSF55729">
    <property type="entry name" value="Acyl-CoA N-acyltransferases (Nat)"/>
    <property type="match status" value="1"/>
</dbReference>
<organism evidence="1 2">
    <name type="scientific">Haemophilus haemolyticus</name>
    <dbReference type="NCBI Taxonomy" id="726"/>
    <lineage>
        <taxon>Bacteria</taxon>
        <taxon>Pseudomonadati</taxon>
        <taxon>Pseudomonadota</taxon>
        <taxon>Gammaproteobacteria</taxon>
        <taxon>Pasteurellales</taxon>
        <taxon>Pasteurellaceae</taxon>
        <taxon>Haemophilus</taxon>
    </lineage>
</organism>
<dbReference type="Gene3D" id="3.40.630.30">
    <property type="match status" value="1"/>
</dbReference>
<name>A0A502LFB2_HAEHA</name>
<protein>
    <submittedName>
        <fullName evidence="1">N-acetyltransferase</fullName>
    </submittedName>
</protein>
<reference evidence="1 2" key="1">
    <citation type="submission" date="2019-01" db="EMBL/GenBank/DDBJ databases">
        <title>Comparative genomic analysis identifies haemin-independent Haemophilus haemolyticus: a formal re-classification of Haemophilus intermedius.</title>
        <authorList>
            <person name="Harris T.M."/>
            <person name="Price E.P."/>
            <person name="Sarovich D.S."/>
            <person name="Norskov-Lauritsen N."/>
            <person name="Beissbarth J."/>
            <person name="Chang A.B."/>
            <person name="Smith-Vaughan H.C."/>
        </authorList>
    </citation>
    <scope>NUCLEOTIDE SEQUENCE [LARGE SCALE GENOMIC DNA]</scope>
    <source>
        <strain evidence="1 2">60982 B Hi-1</strain>
    </source>
</reference>
<evidence type="ECO:0000313" key="2">
    <source>
        <dbReference type="Proteomes" id="UP000316282"/>
    </source>
</evidence>
<dbReference type="InterPro" id="IPR016181">
    <property type="entry name" value="Acyl_CoA_acyltransferase"/>
</dbReference>
<dbReference type="GO" id="GO:0016740">
    <property type="term" value="F:transferase activity"/>
    <property type="evidence" value="ECO:0007669"/>
    <property type="project" value="UniProtKB-KW"/>
</dbReference>
<proteinExistence type="predicted"/>
<dbReference type="AlphaFoldDB" id="A0A502LFB2"/>
<gene>
    <name evidence="1" type="ORF">EUX52_02600</name>
</gene>
<evidence type="ECO:0000313" key="1">
    <source>
        <dbReference type="EMBL" id="TPH22922.1"/>
    </source>
</evidence>
<keyword evidence="1" id="KW-0808">Transferase</keyword>
<dbReference type="RefSeq" id="WP_140527045.1">
    <property type="nucleotide sequence ID" value="NZ_SDPD01000002.1"/>
</dbReference>
<accession>A0A502LFB2</accession>